<dbReference type="Proteomes" id="UP001205748">
    <property type="component" value="Unassembled WGS sequence"/>
</dbReference>
<sequence>MKPTNINNIQTSFTVQAKNFENSNMNFSKQEYLDYTVHSMELRSTDCVLEAAAGTCACGRSVAPFVQSVVCLDATPAMLAVGEKEAKKSRISNMQFVNGLVEEIPFSDGHFDIVLTRLAFHHFTEIEQPFSEMSRVLKQGGKLVVIDMEAAEEELREVEDRIETMRDPSHIKNRSKQEFANLFEKHGYAVTKQESIAISVSLKAWLALTNTPENIAMEIMALMEDDIRGGEPTGFAPYLKDDEIYFDQRWLMMIGVRQ</sequence>
<keyword evidence="3" id="KW-1185">Reference proteome</keyword>
<reference evidence="2" key="1">
    <citation type="submission" date="2022-07" db="EMBL/GenBank/DDBJ databases">
        <title>Enhanced cultured diversity of the mouse gut microbiota enables custom-made synthetic communities.</title>
        <authorList>
            <person name="Afrizal A."/>
        </authorList>
    </citation>
    <scope>NUCLEOTIDE SEQUENCE</scope>
    <source>
        <strain evidence="2">DSM 28593</strain>
    </source>
</reference>
<dbReference type="GO" id="GO:0032259">
    <property type="term" value="P:methylation"/>
    <property type="evidence" value="ECO:0007669"/>
    <property type="project" value="UniProtKB-KW"/>
</dbReference>
<evidence type="ECO:0000259" key="1">
    <source>
        <dbReference type="Pfam" id="PF08241"/>
    </source>
</evidence>
<accession>A0AAE3HJR6</accession>
<dbReference type="EMBL" id="JANKAS010000020">
    <property type="protein sequence ID" value="MCR1900139.1"/>
    <property type="molecule type" value="Genomic_DNA"/>
</dbReference>
<dbReference type="InterPro" id="IPR029063">
    <property type="entry name" value="SAM-dependent_MTases_sf"/>
</dbReference>
<evidence type="ECO:0000313" key="3">
    <source>
        <dbReference type="Proteomes" id="UP001205748"/>
    </source>
</evidence>
<name>A0AAE3HJR6_9FIRM</name>
<organism evidence="2 3">
    <name type="scientific">Irregularibacter muris</name>
    <dbReference type="NCBI Taxonomy" id="1796619"/>
    <lineage>
        <taxon>Bacteria</taxon>
        <taxon>Bacillati</taxon>
        <taxon>Bacillota</taxon>
        <taxon>Clostridia</taxon>
        <taxon>Eubacteriales</taxon>
        <taxon>Eubacteriaceae</taxon>
        <taxon>Irregularibacter</taxon>
    </lineage>
</organism>
<dbReference type="SUPFAM" id="SSF53335">
    <property type="entry name" value="S-adenosyl-L-methionine-dependent methyltransferases"/>
    <property type="match status" value="1"/>
</dbReference>
<keyword evidence="2" id="KW-0808">Transferase</keyword>
<proteinExistence type="predicted"/>
<gene>
    <name evidence="2" type="ORF">NSA47_14320</name>
</gene>
<dbReference type="PANTHER" id="PTHR43591">
    <property type="entry name" value="METHYLTRANSFERASE"/>
    <property type="match status" value="1"/>
</dbReference>
<dbReference type="Gene3D" id="3.40.50.150">
    <property type="entry name" value="Vaccinia Virus protein VP39"/>
    <property type="match status" value="1"/>
</dbReference>
<dbReference type="InterPro" id="IPR013216">
    <property type="entry name" value="Methyltransf_11"/>
</dbReference>
<dbReference type="GO" id="GO:0008757">
    <property type="term" value="F:S-adenosylmethionine-dependent methyltransferase activity"/>
    <property type="evidence" value="ECO:0007669"/>
    <property type="project" value="InterPro"/>
</dbReference>
<keyword evidence="2" id="KW-0489">Methyltransferase</keyword>
<dbReference type="Pfam" id="PF08241">
    <property type="entry name" value="Methyltransf_11"/>
    <property type="match status" value="1"/>
</dbReference>
<comment type="caution">
    <text evidence="2">The sequence shown here is derived from an EMBL/GenBank/DDBJ whole genome shotgun (WGS) entry which is preliminary data.</text>
</comment>
<dbReference type="CDD" id="cd02440">
    <property type="entry name" value="AdoMet_MTases"/>
    <property type="match status" value="1"/>
</dbReference>
<dbReference type="RefSeq" id="WP_257533192.1">
    <property type="nucleotide sequence ID" value="NZ_JANKAS010000020.1"/>
</dbReference>
<dbReference type="AlphaFoldDB" id="A0AAE3HJR6"/>
<feature type="domain" description="Methyltransferase type 11" evidence="1">
    <location>
        <begin position="49"/>
        <end position="145"/>
    </location>
</feature>
<evidence type="ECO:0000313" key="2">
    <source>
        <dbReference type="EMBL" id="MCR1900139.1"/>
    </source>
</evidence>
<protein>
    <submittedName>
        <fullName evidence="2">Methyltransferase domain-containing protein</fullName>
    </submittedName>
</protein>